<dbReference type="AlphaFoldDB" id="A0A174RDL3"/>
<dbReference type="Proteomes" id="UP000095762">
    <property type="component" value="Unassembled WGS sequence"/>
</dbReference>
<evidence type="ECO:0000256" key="2">
    <source>
        <dbReference type="SAM" id="SignalP"/>
    </source>
</evidence>
<dbReference type="EMBL" id="CZBP01000005">
    <property type="protein sequence ID" value="CUP83533.1"/>
    <property type="molecule type" value="Genomic_DNA"/>
</dbReference>
<protein>
    <recommendedName>
        <fullName evidence="5">DUF4352 domain-containing protein</fullName>
    </recommendedName>
</protein>
<sequence length="195" mass="21522">MKKKIFAILLAGTLVLSSSPPVFADEKDDKIEQLEAQISEMQKTIDELQKQLDEASSGAKSTSQDTYKIGESYVVEGQWKITVDSVETTDDRNEYSDKNPAAVYLVTYTYENLGYDDDIMNGLYISLDDGIVDSAGKMGYSYPGDISMYPQETPVGASCQAQACIGVDNAGSFKINFYNYDSNNQKQSAVFEIDV</sequence>
<gene>
    <name evidence="3" type="ORF">ERS852569_00930</name>
</gene>
<feature type="chain" id="PRO_5008031878" description="DUF4352 domain-containing protein" evidence="2">
    <location>
        <begin position="25"/>
        <end position="195"/>
    </location>
</feature>
<dbReference type="RefSeq" id="WP_055059539.1">
    <property type="nucleotide sequence ID" value="NZ_CZBP01000005.1"/>
</dbReference>
<feature type="coiled-coil region" evidence="1">
    <location>
        <begin position="24"/>
        <end position="65"/>
    </location>
</feature>
<accession>A0A174RDL3</accession>
<reference evidence="3 4" key="1">
    <citation type="submission" date="2015-09" db="EMBL/GenBank/DDBJ databases">
        <authorList>
            <consortium name="Pathogen Informatics"/>
        </authorList>
    </citation>
    <scope>NUCLEOTIDE SEQUENCE [LARGE SCALE GENOMIC DNA]</scope>
    <source>
        <strain evidence="3 4">2789STDY5834957</strain>
    </source>
</reference>
<feature type="signal peptide" evidence="2">
    <location>
        <begin position="1"/>
        <end position="24"/>
    </location>
</feature>
<evidence type="ECO:0008006" key="5">
    <source>
        <dbReference type="Google" id="ProtNLM"/>
    </source>
</evidence>
<proteinExistence type="predicted"/>
<evidence type="ECO:0000313" key="4">
    <source>
        <dbReference type="Proteomes" id="UP000095762"/>
    </source>
</evidence>
<evidence type="ECO:0000313" key="3">
    <source>
        <dbReference type="EMBL" id="CUP83533.1"/>
    </source>
</evidence>
<name>A0A174RDL3_9FIRM</name>
<evidence type="ECO:0000256" key="1">
    <source>
        <dbReference type="SAM" id="Coils"/>
    </source>
</evidence>
<keyword evidence="1" id="KW-0175">Coiled coil</keyword>
<keyword evidence="2" id="KW-0732">Signal</keyword>
<organism evidence="3 4">
    <name type="scientific">Blautia obeum</name>
    <dbReference type="NCBI Taxonomy" id="40520"/>
    <lineage>
        <taxon>Bacteria</taxon>
        <taxon>Bacillati</taxon>
        <taxon>Bacillota</taxon>
        <taxon>Clostridia</taxon>
        <taxon>Lachnospirales</taxon>
        <taxon>Lachnospiraceae</taxon>
        <taxon>Blautia</taxon>
    </lineage>
</organism>